<dbReference type="GO" id="GO:0030145">
    <property type="term" value="F:manganese ion binding"/>
    <property type="evidence" value="ECO:0007669"/>
    <property type="project" value="InterPro"/>
</dbReference>
<evidence type="ECO:0000256" key="6">
    <source>
        <dbReference type="ARBA" id="ARBA00022722"/>
    </source>
</evidence>
<dbReference type="SUPFAM" id="SSF47781">
    <property type="entry name" value="RuvA domain 2-like"/>
    <property type="match status" value="1"/>
</dbReference>
<dbReference type="GO" id="GO:0005737">
    <property type="term" value="C:cytoplasm"/>
    <property type="evidence" value="ECO:0007669"/>
    <property type="project" value="InterPro"/>
</dbReference>
<dbReference type="GO" id="GO:0000724">
    <property type="term" value="P:double-strand break repair via homologous recombination"/>
    <property type="evidence" value="ECO:0007669"/>
    <property type="project" value="TreeGrafter"/>
</dbReference>
<dbReference type="InterPro" id="IPR010994">
    <property type="entry name" value="RuvA_2-like"/>
</dbReference>
<dbReference type="Gene3D" id="3.40.220.10">
    <property type="entry name" value="Leucine Aminopeptidase, subunit E, domain 1"/>
    <property type="match status" value="1"/>
</dbReference>
<dbReference type="Gene3D" id="1.10.150.20">
    <property type="entry name" value="5' to 3' exonuclease, C-terminal subdomain"/>
    <property type="match status" value="1"/>
</dbReference>
<dbReference type="InterPro" id="IPR047520">
    <property type="entry name" value="XPF_nuclease"/>
</dbReference>
<reference evidence="14 15" key="1">
    <citation type="submission" date="2017-10" db="EMBL/GenBank/DDBJ databases">
        <title>A novel species of cold-tolerant Malassezia isolated from bats.</title>
        <authorList>
            <person name="Lorch J.M."/>
            <person name="Palmer J.M."/>
            <person name="Vanderwolf K.J."/>
            <person name="Schmidt K.Z."/>
            <person name="Verant M.L."/>
            <person name="Weller T.J."/>
            <person name="Blehert D.S."/>
        </authorList>
    </citation>
    <scope>NUCLEOTIDE SEQUENCE [LARGE SCALE GENOMIC DNA]</scope>
    <source>
        <strain evidence="14 15">NWHC:44797-103</strain>
    </source>
</reference>
<evidence type="ECO:0000256" key="12">
    <source>
        <dbReference type="ARBA" id="ARBA00023242"/>
    </source>
</evidence>
<dbReference type="InterPro" id="IPR011356">
    <property type="entry name" value="Leucine_aapep/pepB"/>
</dbReference>
<dbReference type="PRINTS" id="PR00481">
    <property type="entry name" value="LAMNOPPTDASE"/>
</dbReference>
<evidence type="ECO:0000256" key="2">
    <source>
        <dbReference type="ARBA" id="ARBA00009528"/>
    </source>
</evidence>
<dbReference type="Proteomes" id="UP000232875">
    <property type="component" value="Unassembled WGS sequence"/>
</dbReference>
<evidence type="ECO:0000259" key="13">
    <source>
        <dbReference type="PROSITE" id="PS00631"/>
    </source>
</evidence>
<dbReference type="GO" id="GO:0070006">
    <property type="term" value="F:metalloaminopeptidase activity"/>
    <property type="evidence" value="ECO:0007669"/>
    <property type="project" value="InterPro"/>
</dbReference>
<dbReference type="GO" id="GO:0000712">
    <property type="term" value="P:resolution of meiotic recombination intermediates"/>
    <property type="evidence" value="ECO:0007669"/>
    <property type="project" value="TreeGrafter"/>
</dbReference>
<dbReference type="STRING" id="2020962.A0A2N1J9F6"/>
<dbReference type="SUPFAM" id="SSF52949">
    <property type="entry name" value="Macro domain-like"/>
    <property type="match status" value="1"/>
</dbReference>
<dbReference type="PANTHER" id="PTHR10150:SF0">
    <property type="entry name" value="DNA REPAIR ENDONUCLEASE XPF"/>
    <property type="match status" value="1"/>
</dbReference>
<sequence length="1380" mass="152414">MQVPASRNWLLPFHRAILARLIPEDGNEEDRDRLVLLAPGLGLRRIVATFLYAYANSKNLVLFLNASASELAGLNNDLKALGVGHDTIRSIHHEVSGKQRSEAYMEGGILSITTRILIVDMLTKRIPTSLVTGIVVLHAENVTPTSTEAFIIRIYRQENKQGFLLAFSTHVEQLAASALALQTTMAQLRLRNVDIWPRFHQYVDRDLGQNRADVTELHQPPTRAMRMIQAAIVECLEATLGEIRRSKLAVEVDDFQAESMLHKAFDTIVRKQLDPVWHRLAPSTKQLVGDLSTLRTLLHYLVSYDAVTFYMYLETVLAANAGEPGRTRQSLWLLSDASNVIFREAQRRLWCETDGSSELVLETPPKWALLREILDEIEQDAQQRSAPILIMTETERNAAQLRIFLAHADEDPAQPGRPVMAASFAEYVAWKQNMAQLHQTSQVPSDTRLSEALQSKVARAPQYKRRRVRGGMTAPAQTHAAHSVHVPIAPAQTDAHLLQDMHTDECTVDDTYFGVIDPGDIVVLHTYHGDDDDAILEALCPGYVIMYDPSPRFVRQVEVYRRLHHQSLRVYFMLYTDTLEEQLYLAGLRREKDAFERLIRQKATMAIPLTADGNVEEDADQRMLRSLSTRIAGGAARHTIPTVVVDMREFRSTLPSLLHAAGMQVVPATLQVGDYVIAPEMCVERKSLPDLVQSLHSGRLYTQCESMSIHYQHPILLIEFDQDKAFTLQSLGEMKHTKPITPRTAPNDLEVQGKLVLLTLAFPRLRIIWSSSPYATAEIFAELKQNYDEPSPATAAAIGMDNGTLSEQAFNLTPVDMLRAMPGVTAKNYTYLTNHIDSVQALCHVRLETIQQRIGAEPGRRLYTFLHTQLVSAQVTSQWKSSRANSKKSGELRMLYPSDSVPIAAVALGEQKPAATTAPDALPSAETALRNERMEHARLDAAKGVRAIRNLANGEKGAVEVDAFASPHAAAEGANLGLWMVNQCKTRGDAPAWKQAESLQGGKHITALPLGGASTEAEWKAMRDPNDPLQHTGTPLNWWTGDVYARAQNFSRELQELPSNLLTPTVFAERIARAFKHVPNTEVIVRDADWVRKENMNLFLSVAQGSDQPLKFVEILYHGAPEKDAAPLALVGKGITFDTGGISIKPSAGMDLMRADMGGAAAVVSTTLAIAQLGLPINVVTATPLTENMPSGRATKPGDIFEARNGLTVQVDNTDAEGRLVLADAISYVSDTYKPHTLIDIATLTGACVIALGDVYSGVFTECEALWQALKTAGEAEHDPYWRMPLTDRFLPQISKSNADLVNTGGRPAGSCTAAIFLKQFVTGLENRAKGIAPSIQYAHIDIAGSMEAAVNTLNDYQGQGITGRPVRAMIEFARRVAYE</sequence>
<keyword evidence="4" id="KW-0031">Aminopeptidase</keyword>
<dbReference type="CDD" id="cd20078">
    <property type="entry name" value="XPF_nuclease_XPF_euk"/>
    <property type="match status" value="1"/>
</dbReference>
<keyword evidence="15" id="KW-1185">Reference proteome</keyword>
<dbReference type="InterPro" id="IPR011335">
    <property type="entry name" value="Restrct_endonuc-II-like"/>
</dbReference>
<keyword evidence="7" id="KW-0255">Endonuclease</keyword>
<name>A0A2N1J9F6_9BASI</name>
<dbReference type="Pfam" id="PF02732">
    <property type="entry name" value="ERCC4"/>
    <property type="match status" value="1"/>
</dbReference>
<keyword evidence="5" id="KW-0645">Protease</keyword>
<dbReference type="FunFam" id="3.40.50.10130:FF:000002">
    <property type="entry name" value="DNA repair endonuclease XPF"/>
    <property type="match status" value="1"/>
</dbReference>
<dbReference type="GO" id="GO:1901255">
    <property type="term" value="P:nucleotide-excision repair involved in interstrand cross-link repair"/>
    <property type="evidence" value="ECO:0007669"/>
    <property type="project" value="TreeGrafter"/>
</dbReference>
<comment type="similarity">
    <text evidence="3">Belongs to the XPF family.</text>
</comment>
<dbReference type="GO" id="GO:0003684">
    <property type="term" value="F:damaged DNA binding"/>
    <property type="evidence" value="ECO:0007669"/>
    <property type="project" value="TreeGrafter"/>
</dbReference>
<evidence type="ECO:0000313" key="15">
    <source>
        <dbReference type="Proteomes" id="UP000232875"/>
    </source>
</evidence>
<feature type="domain" description="Cytosol aminopeptidase" evidence="13">
    <location>
        <begin position="1213"/>
        <end position="1220"/>
    </location>
</feature>
<gene>
    <name evidence="14" type="ORF">MVES_003110</name>
</gene>
<dbReference type="GO" id="GO:0000014">
    <property type="term" value="F:single-stranded DNA endodeoxyribonuclease activity"/>
    <property type="evidence" value="ECO:0007669"/>
    <property type="project" value="TreeGrafter"/>
</dbReference>
<dbReference type="PANTHER" id="PTHR10150">
    <property type="entry name" value="DNA REPAIR ENDONUCLEASE XPF"/>
    <property type="match status" value="1"/>
</dbReference>
<keyword evidence="11" id="KW-0234">DNA repair</keyword>
<dbReference type="GO" id="GO:0000110">
    <property type="term" value="C:nucleotide-excision repair factor 1 complex"/>
    <property type="evidence" value="ECO:0007669"/>
    <property type="project" value="TreeGrafter"/>
</dbReference>
<dbReference type="Gene3D" id="3.40.50.10130">
    <property type="match status" value="1"/>
</dbReference>
<evidence type="ECO:0000256" key="4">
    <source>
        <dbReference type="ARBA" id="ARBA00022438"/>
    </source>
</evidence>
<comment type="subcellular location">
    <subcellularLocation>
        <location evidence="1">Nucleus</location>
    </subcellularLocation>
</comment>
<evidence type="ECO:0000256" key="3">
    <source>
        <dbReference type="ARBA" id="ARBA00010015"/>
    </source>
</evidence>
<accession>A0A2N1J9F6</accession>
<dbReference type="CDD" id="cd00433">
    <property type="entry name" value="Peptidase_M17"/>
    <property type="match status" value="1"/>
</dbReference>
<keyword evidence="12" id="KW-0539">Nucleus</keyword>
<evidence type="ECO:0000313" key="14">
    <source>
        <dbReference type="EMBL" id="PKI83112.1"/>
    </source>
</evidence>
<keyword evidence="8" id="KW-0227">DNA damage</keyword>
<dbReference type="GO" id="GO:0006508">
    <property type="term" value="P:proteolysis"/>
    <property type="evidence" value="ECO:0007669"/>
    <property type="project" value="UniProtKB-KW"/>
</dbReference>
<dbReference type="EMBL" id="KZ454992">
    <property type="protein sequence ID" value="PKI83112.1"/>
    <property type="molecule type" value="Genomic_DNA"/>
</dbReference>
<evidence type="ECO:0000256" key="1">
    <source>
        <dbReference type="ARBA" id="ARBA00004123"/>
    </source>
</evidence>
<dbReference type="GO" id="GO:0003697">
    <property type="term" value="F:single-stranded DNA binding"/>
    <property type="evidence" value="ECO:0007669"/>
    <property type="project" value="TreeGrafter"/>
</dbReference>
<dbReference type="Gene3D" id="3.40.630.10">
    <property type="entry name" value="Zn peptidases"/>
    <property type="match status" value="1"/>
</dbReference>
<organism evidence="14 15">
    <name type="scientific">Malassezia vespertilionis</name>
    <dbReference type="NCBI Taxonomy" id="2020962"/>
    <lineage>
        <taxon>Eukaryota</taxon>
        <taxon>Fungi</taxon>
        <taxon>Dikarya</taxon>
        <taxon>Basidiomycota</taxon>
        <taxon>Ustilaginomycotina</taxon>
        <taxon>Malasseziomycetes</taxon>
        <taxon>Malasseziales</taxon>
        <taxon>Malasseziaceae</taxon>
        <taxon>Malassezia</taxon>
    </lineage>
</organism>
<evidence type="ECO:0000256" key="11">
    <source>
        <dbReference type="ARBA" id="ARBA00023204"/>
    </source>
</evidence>
<proteinExistence type="inferred from homology"/>
<keyword evidence="9" id="KW-0378">Hydrolase</keyword>
<evidence type="ECO:0000256" key="9">
    <source>
        <dbReference type="ARBA" id="ARBA00022801"/>
    </source>
</evidence>
<comment type="similarity">
    <text evidence="2">Belongs to the peptidase M17 family.</text>
</comment>
<evidence type="ECO:0000256" key="10">
    <source>
        <dbReference type="ARBA" id="ARBA00023125"/>
    </source>
</evidence>
<dbReference type="Pfam" id="PF00883">
    <property type="entry name" value="Peptidase_M17"/>
    <property type="match status" value="1"/>
</dbReference>
<dbReference type="SMART" id="SM00891">
    <property type="entry name" value="ERCC4"/>
    <property type="match status" value="1"/>
</dbReference>
<dbReference type="InterPro" id="IPR043472">
    <property type="entry name" value="Macro_dom-like"/>
</dbReference>
<dbReference type="InterPro" id="IPR006166">
    <property type="entry name" value="ERCC4_domain"/>
</dbReference>
<dbReference type="OrthoDB" id="412814at2759"/>
<keyword evidence="10" id="KW-0238">DNA-binding</keyword>
<evidence type="ECO:0000256" key="8">
    <source>
        <dbReference type="ARBA" id="ARBA00022763"/>
    </source>
</evidence>
<dbReference type="PROSITE" id="PS00631">
    <property type="entry name" value="CYTOSOL_AP"/>
    <property type="match status" value="1"/>
</dbReference>
<keyword evidence="6" id="KW-0540">Nuclease</keyword>
<dbReference type="SUPFAM" id="SSF52980">
    <property type="entry name" value="Restriction endonuclease-like"/>
    <property type="match status" value="1"/>
</dbReference>
<dbReference type="SUPFAM" id="SSF53187">
    <property type="entry name" value="Zn-dependent exopeptidases"/>
    <property type="match status" value="1"/>
</dbReference>
<protein>
    <recommendedName>
        <fullName evidence="13">Cytosol aminopeptidase domain-containing protein</fullName>
    </recommendedName>
</protein>
<dbReference type="InterPro" id="IPR000819">
    <property type="entry name" value="Peptidase_M17_C"/>
</dbReference>
<evidence type="ECO:0000256" key="5">
    <source>
        <dbReference type="ARBA" id="ARBA00022670"/>
    </source>
</evidence>
<evidence type="ECO:0000256" key="7">
    <source>
        <dbReference type="ARBA" id="ARBA00022759"/>
    </source>
</evidence>